<reference evidence="1" key="1">
    <citation type="journal article" date="2014" name="Front. Microbiol.">
        <title>High frequency of phylogenetically diverse reductive dehalogenase-homologous genes in deep subseafloor sedimentary metagenomes.</title>
        <authorList>
            <person name="Kawai M."/>
            <person name="Futagami T."/>
            <person name="Toyoda A."/>
            <person name="Takaki Y."/>
            <person name="Nishi S."/>
            <person name="Hori S."/>
            <person name="Arai W."/>
            <person name="Tsubouchi T."/>
            <person name="Morono Y."/>
            <person name="Uchiyama I."/>
            <person name="Ito T."/>
            <person name="Fujiyama A."/>
            <person name="Inagaki F."/>
            <person name="Takami H."/>
        </authorList>
    </citation>
    <scope>NUCLEOTIDE SEQUENCE</scope>
    <source>
        <strain evidence="1">Expedition CK06-06</strain>
    </source>
</reference>
<protein>
    <submittedName>
        <fullName evidence="1">Uncharacterized protein</fullName>
    </submittedName>
</protein>
<comment type="caution">
    <text evidence="1">The sequence shown here is derived from an EMBL/GenBank/DDBJ whole genome shotgun (WGS) entry which is preliminary data.</text>
</comment>
<dbReference type="AlphaFoldDB" id="X0WS64"/>
<sequence length="55" mass="6115">MIIFIPAPNKKPYTAKAKYSVNLKEIITSKVKIPKIKNVTIRSADQGKDSMVLAL</sequence>
<evidence type="ECO:0000313" key="1">
    <source>
        <dbReference type="EMBL" id="GAG27373.1"/>
    </source>
</evidence>
<organism evidence="1">
    <name type="scientific">marine sediment metagenome</name>
    <dbReference type="NCBI Taxonomy" id="412755"/>
    <lineage>
        <taxon>unclassified sequences</taxon>
        <taxon>metagenomes</taxon>
        <taxon>ecological metagenomes</taxon>
    </lineage>
</organism>
<name>X0WS64_9ZZZZ</name>
<proteinExistence type="predicted"/>
<accession>X0WS64</accession>
<gene>
    <name evidence="1" type="ORF">S01H1_50184</name>
</gene>
<dbReference type="EMBL" id="BARS01032327">
    <property type="protein sequence ID" value="GAG27373.1"/>
    <property type="molecule type" value="Genomic_DNA"/>
</dbReference>